<feature type="compositionally biased region" description="Low complexity" evidence="2">
    <location>
        <begin position="303"/>
        <end position="314"/>
    </location>
</feature>
<evidence type="ECO:0000256" key="1">
    <source>
        <dbReference type="RuleBase" id="RU362006"/>
    </source>
</evidence>
<dbReference type="Pfam" id="PF03134">
    <property type="entry name" value="TB2_DP1_HVA22"/>
    <property type="match status" value="1"/>
</dbReference>
<dbReference type="PANTHER" id="PTHR12300">
    <property type="entry name" value="HVA22-LIKE PROTEINS"/>
    <property type="match status" value="1"/>
</dbReference>
<accession>A0A9P1H111</accession>
<dbReference type="OrthoDB" id="434647at2759"/>
<protein>
    <recommendedName>
        <fullName evidence="1">Protein YOP1</fullName>
    </recommendedName>
</protein>
<organism evidence="3 4">
    <name type="scientific">Parascedosporium putredinis</name>
    <dbReference type="NCBI Taxonomy" id="1442378"/>
    <lineage>
        <taxon>Eukaryota</taxon>
        <taxon>Fungi</taxon>
        <taxon>Dikarya</taxon>
        <taxon>Ascomycota</taxon>
        <taxon>Pezizomycotina</taxon>
        <taxon>Sordariomycetes</taxon>
        <taxon>Hypocreomycetidae</taxon>
        <taxon>Microascales</taxon>
        <taxon>Microascaceae</taxon>
        <taxon>Parascedosporium</taxon>
    </lineage>
</organism>
<reference evidence="3" key="1">
    <citation type="submission" date="2022-11" db="EMBL/GenBank/DDBJ databases">
        <authorList>
            <person name="Scott C."/>
            <person name="Bruce N."/>
        </authorList>
    </citation>
    <scope>NUCLEOTIDE SEQUENCE</scope>
</reference>
<feature type="compositionally biased region" description="Polar residues" evidence="2">
    <location>
        <begin position="320"/>
        <end position="330"/>
    </location>
</feature>
<dbReference type="EMBL" id="CALLCH030000008">
    <property type="protein sequence ID" value="CAI4213444.1"/>
    <property type="molecule type" value="Genomic_DNA"/>
</dbReference>
<keyword evidence="4" id="KW-1185">Reference proteome</keyword>
<comment type="caution">
    <text evidence="3">The sequence shown here is derived from an EMBL/GenBank/DDBJ whole genome shotgun (WGS) entry which is preliminary data.</text>
</comment>
<feature type="compositionally biased region" description="Low complexity" evidence="2">
    <location>
        <begin position="255"/>
        <end position="266"/>
    </location>
</feature>
<evidence type="ECO:0000313" key="4">
    <source>
        <dbReference type="Proteomes" id="UP000838763"/>
    </source>
</evidence>
<comment type="similarity">
    <text evidence="1">Belongs to the DP1 family.</text>
</comment>
<dbReference type="InterPro" id="IPR004345">
    <property type="entry name" value="TB2_DP1_HVA22"/>
</dbReference>
<gene>
    <name evidence="3" type="ORF">PPNO1_LOCUS3190</name>
</gene>
<evidence type="ECO:0000256" key="2">
    <source>
        <dbReference type="SAM" id="MobiDB-lite"/>
    </source>
</evidence>
<comment type="subcellular location">
    <subcellularLocation>
        <location evidence="1">Membrane</location>
        <topology evidence="1">Multi-pass membrane protein</topology>
    </subcellularLocation>
</comment>
<dbReference type="AlphaFoldDB" id="A0A9P1H111"/>
<dbReference type="Proteomes" id="UP000838763">
    <property type="component" value="Unassembled WGS sequence"/>
</dbReference>
<dbReference type="GO" id="GO:0016020">
    <property type="term" value="C:membrane"/>
    <property type="evidence" value="ECO:0007669"/>
    <property type="project" value="UniProtKB-SubCell"/>
</dbReference>
<proteinExistence type="inferred from homology"/>
<evidence type="ECO:0000313" key="3">
    <source>
        <dbReference type="EMBL" id="CAI4213444.1"/>
    </source>
</evidence>
<name>A0A9P1H111_9PEZI</name>
<feature type="region of interest" description="Disordered" evidence="2">
    <location>
        <begin position="229"/>
        <end position="330"/>
    </location>
</feature>
<dbReference type="PANTHER" id="PTHR12300:SF177">
    <property type="entry name" value="PROTEIN YOP1"/>
    <property type="match status" value="1"/>
</dbReference>
<feature type="compositionally biased region" description="Basic and acidic residues" evidence="2">
    <location>
        <begin position="267"/>
        <end position="278"/>
    </location>
</feature>
<sequence length="330" mass="35260">MPWSAAPTPQFDDSFVFADFFTLLFARHRVPFYAYIRLVFLLYLVLPQTQGARILYQTYVHPYLEQNETKIEDFIASTHERLKAAGLSYLKQAIALLKTKVLGMPPEEPAPAAASQTGNAQSYTQNLLSRFSVPAARWAGAGISRPGVAGAAASTSADFYGFLASAVSTAMTAGTGSSATSSADRGLSASGSLIPANLQGADKINFIAAQRDRLTAVLNALDREARTIEREDTIRATGDAPRSPTDISPPDERPPSGLSSWSGLSKSRSEVDFEKIDVDSAAEEDPNLRHRTSATTPGGGGSWMPWGWGSGTTPVEESTGHSSSVNKSPQ</sequence>